<dbReference type="AlphaFoldDB" id="A0AAV5JRW8"/>
<keyword evidence="2" id="KW-1185">Reference proteome</keyword>
<evidence type="ECO:0000313" key="1">
    <source>
        <dbReference type="EMBL" id="GKV15166.1"/>
    </source>
</evidence>
<gene>
    <name evidence="1" type="ORF">SLEP1_g25968</name>
</gene>
<comment type="caution">
    <text evidence="1">The sequence shown here is derived from an EMBL/GenBank/DDBJ whole genome shotgun (WGS) entry which is preliminary data.</text>
</comment>
<dbReference type="Proteomes" id="UP001054252">
    <property type="component" value="Unassembled WGS sequence"/>
</dbReference>
<evidence type="ECO:0000313" key="2">
    <source>
        <dbReference type="Proteomes" id="UP001054252"/>
    </source>
</evidence>
<proteinExistence type="predicted"/>
<protein>
    <submittedName>
        <fullName evidence="1">Uncharacterized protein</fullName>
    </submittedName>
</protein>
<dbReference type="EMBL" id="BPVZ01000042">
    <property type="protein sequence ID" value="GKV15166.1"/>
    <property type="molecule type" value="Genomic_DNA"/>
</dbReference>
<accession>A0AAV5JRW8</accession>
<reference evidence="1 2" key="1">
    <citation type="journal article" date="2021" name="Commun. Biol.">
        <title>The genome of Shorea leprosula (Dipterocarpaceae) highlights the ecological relevance of drought in aseasonal tropical rainforests.</title>
        <authorList>
            <person name="Ng K.K.S."/>
            <person name="Kobayashi M.J."/>
            <person name="Fawcett J.A."/>
            <person name="Hatakeyama M."/>
            <person name="Paape T."/>
            <person name="Ng C.H."/>
            <person name="Ang C.C."/>
            <person name="Tnah L.H."/>
            <person name="Lee C.T."/>
            <person name="Nishiyama T."/>
            <person name="Sese J."/>
            <person name="O'Brien M.J."/>
            <person name="Copetti D."/>
            <person name="Mohd Noor M.I."/>
            <person name="Ong R.C."/>
            <person name="Putra M."/>
            <person name="Sireger I.Z."/>
            <person name="Indrioko S."/>
            <person name="Kosugi Y."/>
            <person name="Izuno A."/>
            <person name="Isagi Y."/>
            <person name="Lee S.L."/>
            <person name="Shimizu K.K."/>
        </authorList>
    </citation>
    <scope>NUCLEOTIDE SEQUENCE [LARGE SCALE GENOMIC DNA]</scope>
    <source>
        <strain evidence="1">214</strain>
    </source>
</reference>
<organism evidence="1 2">
    <name type="scientific">Rubroshorea leprosula</name>
    <dbReference type="NCBI Taxonomy" id="152421"/>
    <lineage>
        <taxon>Eukaryota</taxon>
        <taxon>Viridiplantae</taxon>
        <taxon>Streptophyta</taxon>
        <taxon>Embryophyta</taxon>
        <taxon>Tracheophyta</taxon>
        <taxon>Spermatophyta</taxon>
        <taxon>Magnoliopsida</taxon>
        <taxon>eudicotyledons</taxon>
        <taxon>Gunneridae</taxon>
        <taxon>Pentapetalae</taxon>
        <taxon>rosids</taxon>
        <taxon>malvids</taxon>
        <taxon>Malvales</taxon>
        <taxon>Dipterocarpaceae</taxon>
        <taxon>Rubroshorea</taxon>
    </lineage>
</organism>
<name>A0AAV5JRW8_9ROSI</name>
<sequence>MPQNIFLTDPSHLPRPSDPCSSSCIFGFFSLSSPGFPSKTGGSHLSPSLPCAAPSFLQILELAFLFPSQSNQQPSKKAAGDSPSSIPYFPISSSPTPFHVKPTFRAISTVQHHCAG</sequence>